<organism evidence="2 3">
    <name type="scientific">Streptomyces andamanensis</name>
    <dbReference type="NCBI Taxonomy" id="1565035"/>
    <lineage>
        <taxon>Bacteria</taxon>
        <taxon>Bacillati</taxon>
        <taxon>Actinomycetota</taxon>
        <taxon>Actinomycetes</taxon>
        <taxon>Kitasatosporales</taxon>
        <taxon>Streptomycetaceae</taxon>
        <taxon>Streptomyces</taxon>
    </lineage>
</organism>
<dbReference type="RefSeq" id="WP_381744357.1">
    <property type="nucleotide sequence ID" value="NZ_JBHSDP010000029.1"/>
</dbReference>
<proteinExistence type="predicted"/>
<accession>A0ABV8TRC7</accession>
<evidence type="ECO:0000313" key="3">
    <source>
        <dbReference type="Proteomes" id="UP001595824"/>
    </source>
</evidence>
<dbReference type="EMBL" id="JBHSDP010000029">
    <property type="protein sequence ID" value="MFC4332987.1"/>
    <property type="molecule type" value="Genomic_DNA"/>
</dbReference>
<sequence length="400" mass="42128">MRGGIEDGRLWWQRAVARGFDPVPAPDGPVALVRGGRVLPGHDAPASLPGGGLGVLLPTYVARCGPAEQRTALRHVLAALAEVRAARPELPLTLWLGMQYGPGELAEAVRRLRELTGPGAGNETGAVRAVTTAPAPPDVVGFALPGPGKIRTVNAALRLARPLGHTGWLWTDDDVRLAPGCLVRLVDRFLERGATGAVGAHLSALPRASAAALTMDRVSRVTAPPAPYPAAACMLVAADVLAGGIPARRLADDGHVLFALLDPAAPDPWHDLEVLPEARGSFYRVGRAHDTLRRLRRSLYSHVTCTADHPWPAARLYLTEVLFHGLWPLAPWDGSGGPVRGAKRWAVKAVQAAWFCSVAAGLAARGSLGRPLRQVPWGDDGDFRSPAAEGRPGAVPAAGH</sequence>
<dbReference type="Proteomes" id="UP001595824">
    <property type="component" value="Unassembled WGS sequence"/>
</dbReference>
<comment type="caution">
    <text evidence="2">The sequence shown here is derived from an EMBL/GenBank/DDBJ whole genome shotgun (WGS) entry which is preliminary data.</text>
</comment>
<feature type="region of interest" description="Disordered" evidence="1">
    <location>
        <begin position="379"/>
        <end position="400"/>
    </location>
</feature>
<name>A0ABV8TRC7_9ACTN</name>
<dbReference type="SUPFAM" id="SSF53448">
    <property type="entry name" value="Nucleotide-diphospho-sugar transferases"/>
    <property type="match status" value="1"/>
</dbReference>
<reference evidence="3" key="1">
    <citation type="journal article" date="2019" name="Int. J. Syst. Evol. Microbiol.">
        <title>The Global Catalogue of Microorganisms (GCM) 10K type strain sequencing project: providing services to taxonomists for standard genome sequencing and annotation.</title>
        <authorList>
            <consortium name="The Broad Institute Genomics Platform"/>
            <consortium name="The Broad Institute Genome Sequencing Center for Infectious Disease"/>
            <person name="Wu L."/>
            <person name="Ma J."/>
        </authorList>
    </citation>
    <scope>NUCLEOTIDE SEQUENCE [LARGE SCALE GENOMIC DNA]</scope>
    <source>
        <strain evidence="3">PCU 347</strain>
    </source>
</reference>
<dbReference type="InterPro" id="IPR029044">
    <property type="entry name" value="Nucleotide-diphossugar_trans"/>
</dbReference>
<evidence type="ECO:0000313" key="2">
    <source>
        <dbReference type="EMBL" id="MFC4332987.1"/>
    </source>
</evidence>
<gene>
    <name evidence="2" type="ORF">ACFPC0_35545</name>
</gene>
<evidence type="ECO:0000256" key="1">
    <source>
        <dbReference type="SAM" id="MobiDB-lite"/>
    </source>
</evidence>
<protein>
    <submittedName>
        <fullName evidence="2">Glycosyltransferase family 2 protein</fullName>
    </submittedName>
</protein>
<keyword evidence="3" id="KW-1185">Reference proteome</keyword>